<organism evidence="2 3">
    <name type="scientific">Aspergillus sclerotialis</name>
    <dbReference type="NCBI Taxonomy" id="2070753"/>
    <lineage>
        <taxon>Eukaryota</taxon>
        <taxon>Fungi</taxon>
        <taxon>Dikarya</taxon>
        <taxon>Ascomycota</taxon>
        <taxon>Pezizomycotina</taxon>
        <taxon>Eurotiomycetes</taxon>
        <taxon>Eurotiomycetidae</taxon>
        <taxon>Eurotiales</taxon>
        <taxon>Aspergillaceae</taxon>
        <taxon>Aspergillus</taxon>
        <taxon>Aspergillus subgen. Polypaecilum</taxon>
    </lineage>
</organism>
<reference evidence="3" key="1">
    <citation type="submission" date="2017-02" db="EMBL/GenBank/DDBJ databases">
        <authorList>
            <person name="Tafer H."/>
            <person name="Lopandic K."/>
        </authorList>
    </citation>
    <scope>NUCLEOTIDE SEQUENCE [LARGE SCALE GENOMIC DNA]</scope>
    <source>
        <strain evidence="3">CBS 366.77</strain>
    </source>
</reference>
<name>A0A3A3A9T5_9EURO</name>
<dbReference type="SUPFAM" id="SSF81383">
    <property type="entry name" value="F-box domain"/>
    <property type="match status" value="1"/>
</dbReference>
<dbReference type="AlphaFoldDB" id="A0A3A3A9T5"/>
<gene>
    <name evidence="2" type="ORF">PHISCL_00887</name>
</gene>
<dbReference type="EMBL" id="MVGC01000015">
    <property type="protein sequence ID" value="RJE26755.1"/>
    <property type="molecule type" value="Genomic_DNA"/>
</dbReference>
<evidence type="ECO:0000259" key="1">
    <source>
        <dbReference type="PROSITE" id="PS50181"/>
    </source>
</evidence>
<dbReference type="Proteomes" id="UP000266188">
    <property type="component" value="Unassembled WGS sequence"/>
</dbReference>
<accession>A0A3A3A9T5</accession>
<dbReference type="InterPro" id="IPR001810">
    <property type="entry name" value="F-box_dom"/>
</dbReference>
<dbReference type="Pfam" id="PF12937">
    <property type="entry name" value="F-box-like"/>
    <property type="match status" value="1"/>
</dbReference>
<dbReference type="PROSITE" id="PS50181">
    <property type="entry name" value="FBOX"/>
    <property type="match status" value="1"/>
</dbReference>
<feature type="domain" description="F-box" evidence="1">
    <location>
        <begin position="16"/>
        <end position="62"/>
    </location>
</feature>
<comment type="caution">
    <text evidence="2">The sequence shown here is derived from an EMBL/GenBank/DDBJ whole genome shotgun (WGS) entry which is preliminary data.</text>
</comment>
<dbReference type="Gene3D" id="1.20.1280.50">
    <property type="match status" value="1"/>
</dbReference>
<evidence type="ECO:0000313" key="2">
    <source>
        <dbReference type="EMBL" id="RJE26755.1"/>
    </source>
</evidence>
<proteinExistence type="predicted"/>
<evidence type="ECO:0000313" key="3">
    <source>
        <dbReference type="Proteomes" id="UP000266188"/>
    </source>
</evidence>
<sequence length="63" mass="7260">MGNTLSSAFIPTPPPRDLFLNLPEELLLVIIHSLGDTNSQIYLSRVNKRFHRIVMPEVWKKSK</sequence>
<keyword evidence="3" id="KW-1185">Reference proteome</keyword>
<protein>
    <recommendedName>
        <fullName evidence="1">F-box domain-containing protein</fullName>
    </recommendedName>
</protein>
<dbReference type="InterPro" id="IPR036047">
    <property type="entry name" value="F-box-like_dom_sf"/>
</dbReference>